<evidence type="ECO:0000313" key="2">
    <source>
        <dbReference type="Proteomes" id="UP001314170"/>
    </source>
</evidence>
<dbReference type="EMBL" id="CAWUPB010000851">
    <property type="protein sequence ID" value="CAK7326726.1"/>
    <property type="molecule type" value="Genomic_DNA"/>
</dbReference>
<dbReference type="Proteomes" id="UP001314170">
    <property type="component" value="Unassembled WGS sequence"/>
</dbReference>
<sequence length="150" mass="17380">MLIRPLPHSREQHLIDGLKHSQSLLVTRNPPLHWYSSSPILPKFAKNREPFLKTGAMCLALEEDSIQLKGSNLMTYYFADFETLIQSLKTDSSRNKNHTVEPESKQIEEVEVHSSRGMAWNGYEGLKKIEFDFCRERLGIFRNLIGFDNE</sequence>
<evidence type="ECO:0000313" key="1">
    <source>
        <dbReference type="EMBL" id="CAK7326726.1"/>
    </source>
</evidence>
<protein>
    <submittedName>
        <fullName evidence="1">Uncharacterized protein</fullName>
    </submittedName>
</protein>
<accession>A0AAV1QY88</accession>
<dbReference type="AlphaFoldDB" id="A0AAV1QY88"/>
<comment type="caution">
    <text evidence="1">The sequence shown here is derived from an EMBL/GenBank/DDBJ whole genome shotgun (WGS) entry which is preliminary data.</text>
</comment>
<keyword evidence="2" id="KW-1185">Reference proteome</keyword>
<gene>
    <name evidence="1" type="ORF">DCAF_LOCUS4430</name>
</gene>
<reference evidence="1 2" key="1">
    <citation type="submission" date="2024-01" db="EMBL/GenBank/DDBJ databases">
        <authorList>
            <person name="Waweru B."/>
        </authorList>
    </citation>
    <scope>NUCLEOTIDE SEQUENCE [LARGE SCALE GENOMIC DNA]</scope>
</reference>
<organism evidence="1 2">
    <name type="scientific">Dovyalis caffra</name>
    <dbReference type="NCBI Taxonomy" id="77055"/>
    <lineage>
        <taxon>Eukaryota</taxon>
        <taxon>Viridiplantae</taxon>
        <taxon>Streptophyta</taxon>
        <taxon>Embryophyta</taxon>
        <taxon>Tracheophyta</taxon>
        <taxon>Spermatophyta</taxon>
        <taxon>Magnoliopsida</taxon>
        <taxon>eudicotyledons</taxon>
        <taxon>Gunneridae</taxon>
        <taxon>Pentapetalae</taxon>
        <taxon>rosids</taxon>
        <taxon>fabids</taxon>
        <taxon>Malpighiales</taxon>
        <taxon>Salicaceae</taxon>
        <taxon>Flacourtieae</taxon>
        <taxon>Dovyalis</taxon>
    </lineage>
</organism>
<name>A0AAV1QY88_9ROSI</name>
<proteinExistence type="predicted"/>